<evidence type="ECO:0000256" key="14">
    <source>
        <dbReference type="ARBA" id="ARBA00045968"/>
    </source>
</evidence>
<evidence type="ECO:0000313" key="18">
    <source>
        <dbReference type="Ensembl" id="ENSORLP00000029639.1"/>
    </source>
</evidence>
<dbReference type="Bgee" id="ENSORLG00000005544">
    <property type="expression patterns" value="Expressed in animal zygote and 14 other cell types or tissues"/>
</dbReference>
<dbReference type="InterPro" id="IPR007866">
    <property type="entry name" value="TRIC_channel"/>
</dbReference>
<dbReference type="Pfam" id="PF05197">
    <property type="entry name" value="TRIC"/>
    <property type="match status" value="1"/>
</dbReference>
<dbReference type="PANTHER" id="PTHR12454">
    <property type="entry name" value="TRIMERIC INTRACELLULAR CATION CHANNEL"/>
    <property type="match status" value="1"/>
</dbReference>
<dbReference type="GO" id="GO:0042802">
    <property type="term" value="F:identical protein binding"/>
    <property type="evidence" value="ECO:0007669"/>
    <property type="project" value="InterPro"/>
</dbReference>
<keyword evidence="11 17" id="KW-0472">Membrane</keyword>
<comment type="subcellular location">
    <subcellularLocation>
        <location evidence="1">Endoplasmic reticulum membrane</location>
        <topology evidence="1">Multi-pass membrane protein</topology>
    </subcellularLocation>
</comment>
<dbReference type="GO" id="GO:0005789">
    <property type="term" value="C:endoplasmic reticulum membrane"/>
    <property type="evidence" value="ECO:0007669"/>
    <property type="project" value="UniProtKB-SubCell"/>
</dbReference>
<keyword evidence="9 17" id="KW-1133">Transmembrane helix</keyword>
<protein>
    <submittedName>
        <fullName evidence="18">Transmembrane protein 38B</fullName>
    </submittedName>
</protein>
<dbReference type="PANTHER" id="PTHR12454:SF5">
    <property type="entry name" value="TRIMERIC INTRACELLULAR CATION CHANNEL TYPE B"/>
    <property type="match status" value="1"/>
</dbReference>
<evidence type="ECO:0000256" key="10">
    <source>
        <dbReference type="ARBA" id="ARBA00023065"/>
    </source>
</evidence>
<dbReference type="InParanoid" id="A0A3B3HCJ2"/>
<evidence type="ECO:0000256" key="16">
    <source>
        <dbReference type="SAM" id="MobiDB-lite"/>
    </source>
</evidence>
<comment type="similarity">
    <text evidence="2">Belongs to the TMEM38 family.</text>
</comment>
<reference evidence="18" key="3">
    <citation type="submission" date="2025-09" db="UniProtKB">
        <authorList>
            <consortium name="Ensembl"/>
        </authorList>
    </citation>
    <scope>IDENTIFICATION</scope>
    <source>
        <strain evidence="18">Hd-rR</strain>
    </source>
</reference>
<evidence type="ECO:0000256" key="2">
    <source>
        <dbReference type="ARBA" id="ARBA00005766"/>
    </source>
</evidence>
<keyword evidence="10" id="KW-0406">Ion transport</keyword>
<evidence type="ECO:0000256" key="1">
    <source>
        <dbReference type="ARBA" id="ARBA00004477"/>
    </source>
</evidence>
<evidence type="ECO:0000256" key="15">
    <source>
        <dbReference type="ARBA" id="ARBA00047059"/>
    </source>
</evidence>
<keyword evidence="6" id="KW-0256">Endoplasmic reticulum</keyword>
<evidence type="ECO:0000256" key="12">
    <source>
        <dbReference type="ARBA" id="ARBA00023303"/>
    </source>
</evidence>
<dbReference type="FunCoup" id="A0A3B3HCJ2">
    <property type="interactions" value="519"/>
</dbReference>
<evidence type="ECO:0000256" key="11">
    <source>
        <dbReference type="ARBA" id="ARBA00023136"/>
    </source>
</evidence>
<evidence type="ECO:0000256" key="6">
    <source>
        <dbReference type="ARBA" id="ARBA00022824"/>
    </source>
</evidence>
<dbReference type="STRING" id="8090.ENSORLP00000029639"/>
<dbReference type="Proteomes" id="UP000001038">
    <property type="component" value="Chromosome 12"/>
</dbReference>
<comment type="catalytic activity">
    <reaction evidence="13">
        <text>K(+)(in) = K(+)(out)</text>
        <dbReference type="Rhea" id="RHEA:29463"/>
        <dbReference type="ChEBI" id="CHEBI:29103"/>
    </reaction>
</comment>
<proteinExistence type="inferred from homology"/>
<keyword evidence="3" id="KW-0813">Transport</keyword>
<evidence type="ECO:0000256" key="8">
    <source>
        <dbReference type="ARBA" id="ARBA00022958"/>
    </source>
</evidence>
<keyword evidence="5 17" id="KW-0812">Transmembrane</keyword>
<evidence type="ECO:0000256" key="5">
    <source>
        <dbReference type="ARBA" id="ARBA00022692"/>
    </source>
</evidence>
<feature type="transmembrane region" description="Helical" evidence="17">
    <location>
        <begin position="175"/>
        <end position="192"/>
    </location>
</feature>
<keyword evidence="12" id="KW-0407">Ion channel</keyword>
<evidence type="ECO:0000256" key="4">
    <source>
        <dbReference type="ARBA" id="ARBA00022538"/>
    </source>
</evidence>
<comment type="function">
    <text evidence="14">Intracellular monovalent cation channel required for maintenance of rapid intracellular calcium release. Acts as a potassium counter-ion channel that functions in synchronization with calcium release from intracellular stores. Activated by increased cytosolic Ca(2+) levels.</text>
</comment>
<keyword evidence="8" id="KW-0630">Potassium</keyword>
<feature type="transmembrane region" description="Helical" evidence="17">
    <location>
        <begin position="149"/>
        <end position="168"/>
    </location>
</feature>
<gene>
    <name evidence="18" type="primary">TMEM38B</name>
</gene>
<keyword evidence="19" id="KW-1185">Reference proteome</keyword>
<reference evidence="18 19" key="1">
    <citation type="journal article" date="2007" name="Nature">
        <title>The medaka draft genome and insights into vertebrate genome evolution.</title>
        <authorList>
            <person name="Kasahara M."/>
            <person name="Naruse K."/>
            <person name="Sasaki S."/>
            <person name="Nakatani Y."/>
            <person name="Qu W."/>
            <person name="Ahsan B."/>
            <person name="Yamada T."/>
            <person name="Nagayasu Y."/>
            <person name="Doi K."/>
            <person name="Kasai Y."/>
            <person name="Jindo T."/>
            <person name="Kobayashi D."/>
            <person name="Shimada A."/>
            <person name="Toyoda A."/>
            <person name="Kuroki Y."/>
            <person name="Fujiyama A."/>
            <person name="Sasaki T."/>
            <person name="Shimizu A."/>
            <person name="Asakawa S."/>
            <person name="Shimizu N."/>
            <person name="Hashimoto S."/>
            <person name="Yang J."/>
            <person name="Lee Y."/>
            <person name="Matsushima K."/>
            <person name="Sugano S."/>
            <person name="Sakaizumi M."/>
            <person name="Narita T."/>
            <person name="Ohishi K."/>
            <person name="Haga S."/>
            <person name="Ohta F."/>
            <person name="Nomoto H."/>
            <person name="Nogata K."/>
            <person name="Morishita T."/>
            <person name="Endo T."/>
            <person name="Shin-I T."/>
            <person name="Takeda H."/>
            <person name="Morishita S."/>
            <person name="Kohara Y."/>
        </authorList>
    </citation>
    <scope>NUCLEOTIDE SEQUENCE [LARGE SCALE GENOMIC DNA]</scope>
    <source>
        <strain evidence="18 19">Hd-rR</strain>
    </source>
</reference>
<name>A0A3B3HCJ2_ORYLA</name>
<dbReference type="Ensembl" id="ENSORLT00000036096.1">
    <property type="protein sequence ID" value="ENSORLP00000029639.1"/>
    <property type="gene ID" value="ENSORLG00000005544.2"/>
</dbReference>
<evidence type="ECO:0000256" key="3">
    <source>
        <dbReference type="ARBA" id="ARBA00022448"/>
    </source>
</evidence>
<organism evidence="18 19">
    <name type="scientific">Oryzias latipes</name>
    <name type="common">Japanese rice fish</name>
    <name type="synonym">Japanese killifish</name>
    <dbReference type="NCBI Taxonomy" id="8090"/>
    <lineage>
        <taxon>Eukaryota</taxon>
        <taxon>Metazoa</taxon>
        <taxon>Chordata</taxon>
        <taxon>Craniata</taxon>
        <taxon>Vertebrata</taxon>
        <taxon>Euteleostomi</taxon>
        <taxon>Actinopterygii</taxon>
        <taxon>Neopterygii</taxon>
        <taxon>Teleostei</taxon>
        <taxon>Neoteleostei</taxon>
        <taxon>Acanthomorphata</taxon>
        <taxon>Ovalentaria</taxon>
        <taxon>Atherinomorphae</taxon>
        <taxon>Beloniformes</taxon>
        <taxon>Adrianichthyidae</taxon>
        <taxon>Oryziinae</taxon>
        <taxon>Oryzias</taxon>
    </lineage>
</organism>
<keyword evidence="4" id="KW-0633">Potassium transport</keyword>
<dbReference type="GeneTree" id="ENSGT00390000018845"/>
<sequence>MVEEETSATSKIRQKRSPIVWKERVFFLDFIVGPPRLKTIKFMDYQHKVQRVYSLKPIHPHQRAALASAWESLSGMPLKKTHGKLTQTSFLLCRSDSMELLYLDELSHGLANLSMFPYFDMAHYIVSVMALREQPGALEVSRASPLACWFSSMLYCFGGAVLSGIMLAEPPVAPLSNGTGVLLASIVWYLIFYCPKDVVYSSAALLPLRLVLSGMKEVTRTWKVLGGVTQARQKYKDSLLVMIAIGWARGAGGGLISNFEQLVRGVWKPETNELLKMSYPTKITLIGAVLFTLQQTHYLPVQKHHLMLVYTIFIVVNKSRIMLTGSSSSPFATIESVLYKTLFAGHSPYSALTGEAKEACINNDNAKREAKENGSSRSPSAAVEGRSSSLRAKEESTSSDTKDSKKIN</sequence>
<feature type="region of interest" description="Disordered" evidence="16">
    <location>
        <begin position="363"/>
        <end position="408"/>
    </location>
</feature>
<comment type="subunit">
    <text evidence="15">Homotrimer; conformation seems to be controled by binding to diacylglycerol (DAG).</text>
</comment>
<accession>A0A3B3HCJ2</accession>
<dbReference type="AlphaFoldDB" id="A0A3B3HCJ2"/>
<evidence type="ECO:0000256" key="13">
    <source>
        <dbReference type="ARBA" id="ARBA00034430"/>
    </source>
</evidence>
<evidence type="ECO:0000256" key="7">
    <source>
        <dbReference type="ARBA" id="ARBA00022826"/>
    </source>
</evidence>
<keyword evidence="7" id="KW-0631">Potassium channel</keyword>
<dbReference type="GO" id="GO:0005267">
    <property type="term" value="F:potassium channel activity"/>
    <property type="evidence" value="ECO:0007669"/>
    <property type="project" value="UniProtKB-KW"/>
</dbReference>
<evidence type="ECO:0000256" key="17">
    <source>
        <dbReference type="SAM" id="Phobius"/>
    </source>
</evidence>
<evidence type="ECO:0000313" key="19">
    <source>
        <dbReference type="Proteomes" id="UP000001038"/>
    </source>
</evidence>
<evidence type="ECO:0000256" key="9">
    <source>
        <dbReference type="ARBA" id="ARBA00022989"/>
    </source>
</evidence>
<feature type="compositionally biased region" description="Basic and acidic residues" evidence="16">
    <location>
        <begin position="365"/>
        <end position="374"/>
    </location>
</feature>
<feature type="compositionally biased region" description="Basic and acidic residues" evidence="16">
    <location>
        <begin position="391"/>
        <end position="408"/>
    </location>
</feature>
<reference evidence="18" key="2">
    <citation type="submission" date="2025-08" db="UniProtKB">
        <authorList>
            <consortium name="Ensembl"/>
        </authorList>
    </citation>
    <scope>IDENTIFICATION</scope>
    <source>
        <strain evidence="18">Hd-rR</strain>
    </source>
</reference>